<sequence>MENEFGRFLKAQVKLVSASSLEGLESETNRFLAEYQQNQIVSIEVAVSNPSSSVSTTYIATIVYRTAI</sequence>
<evidence type="ECO:0000313" key="1">
    <source>
        <dbReference type="EMBL" id="MFD1675420.1"/>
    </source>
</evidence>
<proteinExistence type="predicted"/>
<dbReference type="EMBL" id="JBHUCX010000028">
    <property type="protein sequence ID" value="MFD1675420.1"/>
    <property type="molecule type" value="Genomic_DNA"/>
</dbReference>
<gene>
    <name evidence="1" type="ORF">ACFSB2_12015</name>
</gene>
<name>A0ABW4JI46_9BACL</name>
<keyword evidence="2" id="KW-1185">Reference proteome</keyword>
<evidence type="ECO:0000313" key="2">
    <source>
        <dbReference type="Proteomes" id="UP001597079"/>
    </source>
</evidence>
<evidence type="ECO:0008006" key="3">
    <source>
        <dbReference type="Google" id="ProtNLM"/>
    </source>
</evidence>
<accession>A0ABW4JI46</accession>
<dbReference type="RefSeq" id="WP_377943291.1">
    <property type="nucleotide sequence ID" value="NZ_JBHUCX010000028.1"/>
</dbReference>
<reference evidence="2" key="1">
    <citation type="journal article" date="2019" name="Int. J. Syst. Evol. Microbiol.">
        <title>The Global Catalogue of Microorganisms (GCM) 10K type strain sequencing project: providing services to taxonomists for standard genome sequencing and annotation.</title>
        <authorList>
            <consortium name="The Broad Institute Genomics Platform"/>
            <consortium name="The Broad Institute Genome Sequencing Center for Infectious Disease"/>
            <person name="Wu L."/>
            <person name="Ma J."/>
        </authorList>
    </citation>
    <scope>NUCLEOTIDE SEQUENCE [LARGE SCALE GENOMIC DNA]</scope>
    <source>
        <strain evidence="2">CGMCC 1.12286</strain>
    </source>
</reference>
<dbReference type="Proteomes" id="UP001597079">
    <property type="component" value="Unassembled WGS sequence"/>
</dbReference>
<protein>
    <recommendedName>
        <fullName evidence="3">Sporulation protein Cse60</fullName>
    </recommendedName>
</protein>
<comment type="caution">
    <text evidence="1">The sequence shown here is derived from an EMBL/GenBank/DDBJ whole genome shotgun (WGS) entry which is preliminary data.</text>
</comment>
<organism evidence="1 2">
    <name type="scientific">Alicyclobacillus fodiniaquatilis</name>
    <dbReference type="NCBI Taxonomy" id="1661150"/>
    <lineage>
        <taxon>Bacteria</taxon>
        <taxon>Bacillati</taxon>
        <taxon>Bacillota</taxon>
        <taxon>Bacilli</taxon>
        <taxon>Bacillales</taxon>
        <taxon>Alicyclobacillaceae</taxon>
        <taxon>Alicyclobacillus</taxon>
    </lineage>
</organism>